<feature type="domain" description="SpaA-like prealbumin fold" evidence="1">
    <location>
        <begin position="172"/>
        <end position="265"/>
    </location>
</feature>
<accession>K1T3C5</accession>
<reference evidence="2" key="1">
    <citation type="journal article" date="2013" name="Environ. Microbiol.">
        <title>Microbiota from the distal guts of lean and obese adolescents exhibit partial functional redundancy besides clear differences in community structure.</title>
        <authorList>
            <person name="Ferrer M."/>
            <person name="Ruiz A."/>
            <person name="Lanza F."/>
            <person name="Haange S.B."/>
            <person name="Oberbach A."/>
            <person name="Till H."/>
            <person name="Bargiela R."/>
            <person name="Campoy C."/>
            <person name="Segura M.T."/>
            <person name="Richter M."/>
            <person name="von Bergen M."/>
            <person name="Seifert J."/>
            <person name="Suarez A."/>
        </authorList>
    </citation>
    <scope>NUCLEOTIDE SEQUENCE</scope>
</reference>
<dbReference type="Gene3D" id="2.60.40.10">
    <property type="entry name" value="Immunoglobulins"/>
    <property type="match status" value="3"/>
</dbReference>
<dbReference type="AlphaFoldDB" id="K1T3C5"/>
<evidence type="ECO:0000313" key="2">
    <source>
        <dbReference type="EMBL" id="EKC67477.1"/>
    </source>
</evidence>
<gene>
    <name evidence="2" type="ORF">LEA_09280</name>
</gene>
<sequence>MYLGKYTVRETKAPYGMVLNDESKSVELTYAGETVEITETAAEFYNERQKAEVSLSKILGKDETFGIGNNGEILSVQFGLYAAEDLTAADGSVIPKDGLLEIANCNENGNITFKTDIPVGAKLYVKEIATDSHYILSDEKYPVTFDYAGQDTAFVEIKANGGEAIKNDILYGSVKGLKIDRETEKSIAGAVFGLFRTDTSEFTKETAVLIAESGKDGLFVFEKIPYGNWLVKELQPADGYLANEEIYPVRIGENGQTIGITVVNDRIPEIKTNA</sequence>
<proteinExistence type="predicted"/>
<dbReference type="EMBL" id="AJWY01006213">
    <property type="protein sequence ID" value="EKC67477.1"/>
    <property type="molecule type" value="Genomic_DNA"/>
</dbReference>
<dbReference type="Pfam" id="PF17802">
    <property type="entry name" value="SpaA"/>
    <property type="match status" value="2"/>
</dbReference>
<dbReference type="SUPFAM" id="SSF49478">
    <property type="entry name" value="Cna protein B-type domain"/>
    <property type="match status" value="1"/>
</dbReference>
<protein>
    <submittedName>
        <fullName evidence="2">Collagen adhesion protein</fullName>
    </submittedName>
</protein>
<comment type="caution">
    <text evidence="2">The sequence shown here is derived from an EMBL/GenBank/DDBJ whole genome shotgun (WGS) entry which is preliminary data.</text>
</comment>
<name>K1T3C5_9ZZZZ</name>
<evidence type="ECO:0000259" key="1">
    <source>
        <dbReference type="Pfam" id="PF17802"/>
    </source>
</evidence>
<organism evidence="2">
    <name type="scientific">human gut metagenome</name>
    <dbReference type="NCBI Taxonomy" id="408170"/>
    <lineage>
        <taxon>unclassified sequences</taxon>
        <taxon>metagenomes</taxon>
        <taxon>organismal metagenomes</taxon>
    </lineage>
</organism>
<feature type="domain" description="SpaA-like prealbumin fold" evidence="1">
    <location>
        <begin position="75"/>
        <end position="152"/>
    </location>
</feature>
<dbReference type="InterPro" id="IPR013783">
    <property type="entry name" value="Ig-like_fold"/>
</dbReference>
<dbReference type="InterPro" id="IPR041033">
    <property type="entry name" value="SpaA_PFL_dom_1"/>
</dbReference>
<feature type="non-terminal residue" evidence="2">
    <location>
        <position position="274"/>
    </location>
</feature>